<evidence type="ECO:0000256" key="7">
    <source>
        <dbReference type="HAMAP-Rule" id="MF_01057"/>
    </source>
</evidence>
<comment type="function">
    <text evidence="2 7">Catalyzes the formation of N(7)-methylguanine at position 46 (m7G46) in tRNA.</text>
</comment>
<dbReference type="PROSITE" id="PS51625">
    <property type="entry name" value="SAM_MT_TRMB"/>
    <property type="match status" value="1"/>
</dbReference>
<name>A0ABM5N772_EMTOG</name>
<feature type="binding site" evidence="7">
    <location>
        <position position="72"/>
    </location>
    <ligand>
        <name>S-adenosyl-L-methionine</name>
        <dbReference type="ChEBI" id="CHEBI:59789"/>
    </ligand>
</feature>
<protein>
    <recommendedName>
        <fullName evidence="7">tRNA (guanine-N(7)-)-methyltransferase</fullName>
        <ecNumber evidence="7">2.1.1.33</ecNumber>
    </recommendedName>
    <alternativeName>
        <fullName evidence="7">tRNA (guanine(46)-N(7))-methyltransferase</fullName>
    </alternativeName>
    <alternativeName>
        <fullName evidence="7">tRNA(m7G46)-methyltransferase</fullName>
    </alternativeName>
</protein>
<dbReference type="RefSeq" id="WP_015031011.1">
    <property type="nucleotide sequence ID" value="NC_018748.1"/>
</dbReference>
<dbReference type="PANTHER" id="PTHR23417:SF14">
    <property type="entry name" value="PENTACOTRIPEPTIDE-REPEAT REGION OF PRORP DOMAIN-CONTAINING PROTEIN"/>
    <property type="match status" value="1"/>
</dbReference>
<feature type="binding site" evidence="7">
    <location>
        <position position="121"/>
    </location>
    <ligand>
        <name>S-adenosyl-L-methionine</name>
        <dbReference type="ChEBI" id="CHEBI:59789"/>
    </ligand>
</feature>
<reference evidence="8 9" key="1">
    <citation type="submission" date="2011-07" db="EMBL/GenBank/DDBJ databases">
        <title>The complete genome of chromosome of Emticicia oligotrophica DSM 17448.</title>
        <authorList>
            <consortium name="US DOE Joint Genome Institute (JGI-PGF)"/>
            <person name="Lucas S."/>
            <person name="Han J."/>
            <person name="Lapidus A."/>
            <person name="Bruce D."/>
            <person name="Goodwin L."/>
            <person name="Pitluck S."/>
            <person name="Peters L."/>
            <person name="Kyrpides N."/>
            <person name="Mavromatis K."/>
            <person name="Ivanova N."/>
            <person name="Ovchinnikova G."/>
            <person name="Teshima H."/>
            <person name="Detter J.C."/>
            <person name="Tapia R."/>
            <person name="Han C."/>
            <person name="Land M."/>
            <person name="Hauser L."/>
            <person name="Markowitz V."/>
            <person name="Cheng J.-F."/>
            <person name="Hugenholtz P."/>
            <person name="Woyke T."/>
            <person name="Wu D."/>
            <person name="Tindall B."/>
            <person name="Pomrenke H."/>
            <person name="Brambilla E."/>
            <person name="Klenk H.-P."/>
            <person name="Eisen J.A."/>
        </authorList>
    </citation>
    <scope>NUCLEOTIDE SEQUENCE [LARGE SCALE GENOMIC DNA]</scope>
    <source>
        <strain evidence="8 9">DSM 17448</strain>
    </source>
</reference>
<dbReference type="InterPro" id="IPR003358">
    <property type="entry name" value="tRNA_(Gua-N-7)_MeTrfase_Trmb"/>
</dbReference>
<organism evidence="8 9">
    <name type="scientific">Emticicia oligotrophica (strain DSM 17448 / CIP 109782 / MTCC 6937 / GPTSA100-15)</name>
    <dbReference type="NCBI Taxonomy" id="929562"/>
    <lineage>
        <taxon>Bacteria</taxon>
        <taxon>Pseudomonadati</taxon>
        <taxon>Bacteroidota</taxon>
        <taxon>Cytophagia</taxon>
        <taxon>Cytophagales</taxon>
        <taxon>Leadbetterellaceae</taxon>
        <taxon>Emticicia</taxon>
    </lineage>
</organism>
<keyword evidence="9" id="KW-1185">Reference proteome</keyword>
<dbReference type="Gene3D" id="3.40.50.150">
    <property type="entry name" value="Vaccinia Virus protein VP39"/>
    <property type="match status" value="1"/>
</dbReference>
<keyword evidence="5 7" id="KW-0949">S-adenosyl-L-methionine</keyword>
<proteinExistence type="inferred from homology"/>
<accession>A0ABM5N772</accession>
<dbReference type="NCBIfam" id="TIGR00091">
    <property type="entry name" value="tRNA (guanosine(46)-N7)-methyltransferase TrmB"/>
    <property type="match status" value="1"/>
</dbReference>
<feature type="binding site" evidence="7">
    <location>
        <position position="47"/>
    </location>
    <ligand>
        <name>S-adenosyl-L-methionine</name>
        <dbReference type="ChEBI" id="CHEBI:59789"/>
    </ligand>
</feature>
<keyword evidence="3 7" id="KW-0489">Methyltransferase</keyword>
<keyword evidence="6 7" id="KW-0819">tRNA processing</keyword>
<feature type="binding site" evidence="7">
    <location>
        <begin position="197"/>
        <end position="200"/>
    </location>
    <ligand>
        <name>substrate</name>
    </ligand>
</feature>
<evidence type="ECO:0000313" key="8">
    <source>
        <dbReference type="EMBL" id="AFK05323.1"/>
    </source>
</evidence>
<gene>
    <name evidence="7" type="primary">trmB</name>
    <name evidence="8" type="ordered locus">Emtol_4199</name>
</gene>
<dbReference type="EC" id="2.1.1.33" evidence="7"/>
<comment type="pathway">
    <text evidence="7">tRNA modification; N(7)-methylguanine-tRNA biosynthesis.</text>
</comment>
<evidence type="ECO:0000256" key="4">
    <source>
        <dbReference type="ARBA" id="ARBA00022679"/>
    </source>
</evidence>
<dbReference type="EMBL" id="CP002961">
    <property type="protein sequence ID" value="AFK05323.1"/>
    <property type="molecule type" value="Genomic_DNA"/>
</dbReference>
<dbReference type="InterPro" id="IPR029063">
    <property type="entry name" value="SAM-dependent_MTases_sf"/>
</dbReference>
<dbReference type="HAMAP" id="MF_01057">
    <property type="entry name" value="tRNA_methyltr_TrmB"/>
    <property type="match status" value="1"/>
</dbReference>
<dbReference type="InterPro" id="IPR055361">
    <property type="entry name" value="tRNA_methyltr_TrmB_bact"/>
</dbReference>
<dbReference type="SUPFAM" id="SSF53335">
    <property type="entry name" value="S-adenosyl-L-methionine-dependent methyltransferases"/>
    <property type="match status" value="1"/>
</dbReference>
<dbReference type="Pfam" id="PF02390">
    <property type="entry name" value="Methyltransf_4"/>
    <property type="match status" value="1"/>
</dbReference>
<comment type="similarity">
    <text evidence="7">Belongs to the class I-like SAM-binding methyltransferase superfamily. TrmB family.</text>
</comment>
<feature type="binding site" evidence="7">
    <location>
        <position position="157"/>
    </location>
    <ligand>
        <name>substrate</name>
    </ligand>
</feature>
<evidence type="ECO:0000256" key="2">
    <source>
        <dbReference type="ARBA" id="ARBA00003015"/>
    </source>
</evidence>
<keyword evidence="4 7" id="KW-0808">Transferase</keyword>
<sequence>MARHKLSRFQYNAASENVVERGKEFYTTIKGKWRESFFKNDNPIVLELACGKGEYTTGLAKEFPNKNFIGIDIKGDRIARGSKRAIDMGLTNVAFLRTSMAYLEEFFEENEVNEIWLIHPDPQPRDKEERKRLTNNRYLSLYKKILKNEGDFYFKTDNFPLFEYSLVTIPAAGFEIQRQTIDLYNSPFLAEHYGIETHYERLFVAKGYKINYLVAKNIK</sequence>
<evidence type="ECO:0000256" key="1">
    <source>
        <dbReference type="ARBA" id="ARBA00000142"/>
    </source>
</evidence>
<dbReference type="NCBIfam" id="NF001080">
    <property type="entry name" value="PRK00121.2-2"/>
    <property type="match status" value="1"/>
</dbReference>
<evidence type="ECO:0000256" key="5">
    <source>
        <dbReference type="ARBA" id="ARBA00022691"/>
    </source>
</evidence>
<comment type="catalytic activity">
    <reaction evidence="1 7">
        <text>guanosine(46) in tRNA + S-adenosyl-L-methionine = N(7)-methylguanosine(46) in tRNA + S-adenosyl-L-homocysteine</text>
        <dbReference type="Rhea" id="RHEA:42708"/>
        <dbReference type="Rhea" id="RHEA-COMP:10188"/>
        <dbReference type="Rhea" id="RHEA-COMP:10189"/>
        <dbReference type="ChEBI" id="CHEBI:57856"/>
        <dbReference type="ChEBI" id="CHEBI:59789"/>
        <dbReference type="ChEBI" id="CHEBI:74269"/>
        <dbReference type="ChEBI" id="CHEBI:74480"/>
        <dbReference type="EC" id="2.1.1.33"/>
    </reaction>
</comment>
<dbReference type="PANTHER" id="PTHR23417">
    <property type="entry name" value="3-DEOXY-D-MANNO-OCTULOSONIC-ACID TRANSFERASE/TRNA GUANINE-N 7 - -METHYLTRANSFERASE"/>
    <property type="match status" value="1"/>
</dbReference>
<dbReference type="Proteomes" id="UP000002875">
    <property type="component" value="Chromosome"/>
</dbReference>
<evidence type="ECO:0000256" key="6">
    <source>
        <dbReference type="ARBA" id="ARBA00022694"/>
    </source>
</evidence>
<evidence type="ECO:0000313" key="9">
    <source>
        <dbReference type="Proteomes" id="UP000002875"/>
    </source>
</evidence>
<comment type="caution">
    <text evidence="7">Lacks conserved residue(s) required for the propagation of feature annotation.</text>
</comment>
<evidence type="ECO:0000256" key="3">
    <source>
        <dbReference type="ARBA" id="ARBA00022603"/>
    </source>
</evidence>